<evidence type="ECO:0000313" key="3">
    <source>
        <dbReference type="Proteomes" id="UP001291309"/>
    </source>
</evidence>
<dbReference type="Proteomes" id="UP001291309">
    <property type="component" value="Unassembled WGS sequence"/>
</dbReference>
<feature type="region of interest" description="Disordered" evidence="1">
    <location>
        <begin position="410"/>
        <end position="437"/>
    </location>
</feature>
<protein>
    <recommendedName>
        <fullName evidence="4">Cytochrome c domain-containing protein</fullName>
    </recommendedName>
</protein>
<evidence type="ECO:0000256" key="1">
    <source>
        <dbReference type="SAM" id="MobiDB-lite"/>
    </source>
</evidence>
<dbReference type="RefSeq" id="WP_321550209.1">
    <property type="nucleotide sequence ID" value="NZ_JAXIVS010000015.1"/>
</dbReference>
<evidence type="ECO:0008006" key="4">
    <source>
        <dbReference type="Google" id="ProtNLM"/>
    </source>
</evidence>
<keyword evidence="3" id="KW-1185">Reference proteome</keyword>
<name>A0ABU5HDZ1_9BACT</name>
<gene>
    <name evidence="2" type="ORF">SYV04_34205</name>
</gene>
<feature type="compositionally biased region" description="Basic and acidic residues" evidence="1">
    <location>
        <begin position="414"/>
        <end position="429"/>
    </location>
</feature>
<dbReference type="EMBL" id="JAXIVS010000015">
    <property type="protein sequence ID" value="MDY7231495.1"/>
    <property type="molecule type" value="Genomic_DNA"/>
</dbReference>
<sequence length="437" mass="48101">MGALVVLAACAPPAEEGEELQVTAARQDEVVDLAAIDPARELFITDVSVVDDSFYTKWAPGKSNTDPEGGWSFGRLIDSMMPEQWQSPYGRSQYVLYWLKTWEQDQTVNGQVIPARPRIRSLIVDPWRAASGCTGSDDRCVLDFAKAPFRLLAIVYRPDLRRLPTSTDPGHAGQGRFVFGALGPDGERLAFTVIFEYQLPISHKKDIHTWARRWHELSTHPFGRNYNQKLHSVTREFTKEKAARGRVNGSALLQIRTNEVPLSPVEPKLWELREFVLGSYGVLRPATVKQEVNAALIGSATLGAWASANAPAILAGQHVVPSSYQGQPFLAAAAPVPSTLAWPVPGVTEEVRRAFAVATCSGCHKSETGTNFLHVRTREVGSPALLSEFLTQELSPGGPRKADYQQLLNTAADQVKDGKGKDHKERKHDDDDDDGND</sequence>
<organism evidence="2 3">
    <name type="scientific">Hyalangium rubrum</name>
    <dbReference type="NCBI Taxonomy" id="3103134"/>
    <lineage>
        <taxon>Bacteria</taxon>
        <taxon>Pseudomonadati</taxon>
        <taxon>Myxococcota</taxon>
        <taxon>Myxococcia</taxon>
        <taxon>Myxococcales</taxon>
        <taxon>Cystobacterineae</taxon>
        <taxon>Archangiaceae</taxon>
        <taxon>Hyalangium</taxon>
    </lineage>
</organism>
<comment type="caution">
    <text evidence="2">The sequence shown here is derived from an EMBL/GenBank/DDBJ whole genome shotgun (WGS) entry which is preliminary data.</text>
</comment>
<evidence type="ECO:0000313" key="2">
    <source>
        <dbReference type="EMBL" id="MDY7231495.1"/>
    </source>
</evidence>
<proteinExistence type="predicted"/>
<reference evidence="2 3" key="1">
    <citation type="submission" date="2023-12" db="EMBL/GenBank/DDBJ databases">
        <title>the genome sequence of Hyalangium sp. s54d21.</title>
        <authorList>
            <person name="Zhang X."/>
        </authorList>
    </citation>
    <scope>NUCLEOTIDE SEQUENCE [LARGE SCALE GENOMIC DNA]</scope>
    <source>
        <strain evidence="3">s54d21</strain>
    </source>
</reference>
<accession>A0ABU5HDZ1</accession>